<evidence type="ECO:0000313" key="2">
    <source>
        <dbReference type="EMBL" id="PIS40799.1"/>
    </source>
</evidence>
<comment type="caution">
    <text evidence="2">The sequence shown here is derived from an EMBL/GenBank/DDBJ whole genome shotgun (WGS) entry which is preliminary data.</text>
</comment>
<name>A0A2H0YR97_9BACT</name>
<protein>
    <submittedName>
        <fullName evidence="2">Uncharacterized protein</fullName>
    </submittedName>
</protein>
<feature type="transmembrane region" description="Helical" evidence="1">
    <location>
        <begin position="94"/>
        <end position="115"/>
    </location>
</feature>
<organism evidence="2 3">
    <name type="scientific">Candidatus Kerfeldbacteria bacterium CG08_land_8_20_14_0_20_43_14</name>
    <dbReference type="NCBI Taxonomy" id="2014246"/>
    <lineage>
        <taxon>Bacteria</taxon>
        <taxon>Candidatus Kerfeldiibacteriota</taxon>
    </lineage>
</organism>
<evidence type="ECO:0000313" key="3">
    <source>
        <dbReference type="Proteomes" id="UP000236845"/>
    </source>
</evidence>
<proteinExistence type="predicted"/>
<gene>
    <name evidence="2" type="ORF">COT26_01435</name>
</gene>
<reference evidence="3" key="1">
    <citation type="submission" date="2017-09" db="EMBL/GenBank/DDBJ databases">
        <title>Depth-based differentiation of microbial function through sediment-hosted aquifers and enrichment of novel symbionts in the deep terrestrial subsurface.</title>
        <authorList>
            <person name="Probst A.J."/>
            <person name="Ladd B."/>
            <person name="Jarett J.K."/>
            <person name="Geller-Mcgrath D.E."/>
            <person name="Sieber C.M.K."/>
            <person name="Emerson J.B."/>
            <person name="Anantharaman K."/>
            <person name="Thomas B.C."/>
            <person name="Malmstrom R."/>
            <person name="Stieglmeier M."/>
            <person name="Klingl A."/>
            <person name="Woyke T."/>
            <person name="Ryan C.M."/>
            <person name="Banfield J.F."/>
        </authorList>
    </citation>
    <scope>NUCLEOTIDE SEQUENCE [LARGE SCALE GENOMIC DNA]</scope>
</reference>
<accession>A0A2H0YR97</accession>
<dbReference type="Proteomes" id="UP000236845">
    <property type="component" value="Unassembled WGS sequence"/>
</dbReference>
<dbReference type="EMBL" id="PEXW01000030">
    <property type="protein sequence ID" value="PIS40799.1"/>
    <property type="molecule type" value="Genomic_DNA"/>
</dbReference>
<evidence type="ECO:0000256" key="1">
    <source>
        <dbReference type="SAM" id="Phobius"/>
    </source>
</evidence>
<feature type="transmembrane region" description="Helical" evidence="1">
    <location>
        <begin position="50"/>
        <end position="73"/>
    </location>
</feature>
<feature type="transmembrane region" description="Helical" evidence="1">
    <location>
        <begin position="20"/>
        <end position="38"/>
    </location>
</feature>
<keyword evidence="1" id="KW-0472">Membrane</keyword>
<dbReference type="AlphaFoldDB" id="A0A2H0YR97"/>
<keyword evidence="1" id="KW-0812">Transmembrane</keyword>
<keyword evidence="1" id="KW-1133">Transmembrane helix</keyword>
<sequence length="117" mass="13229">MPKKIKKKIEKNNPLSRQSFLHSLGVVAYIIIVAFVMMHGDSWFGNMNNILGPIAFLMLFTLSAAIVGLLVFGRPVYLFLNGQKKEALSFMFHTLAFLFVEAIIIFVILISYNFLVS</sequence>